<dbReference type="InterPro" id="IPR002161">
    <property type="entry name" value="PdxT/SNO"/>
</dbReference>
<evidence type="ECO:0000313" key="8">
    <source>
        <dbReference type="Proteomes" id="UP001279642"/>
    </source>
</evidence>
<comment type="similarity">
    <text evidence="1 6">Belongs to the glutaminase PdxT/SNO family.</text>
</comment>
<dbReference type="EC" id="3.5.1.2" evidence="6"/>
<feature type="binding site" evidence="6">
    <location>
        <position position="116"/>
    </location>
    <ligand>
        <name>L-glutamine</name>
        <dbReference type="ChEBI" id="CHEBI:58359"/>
    </ligand>
</feature>
<protein>
    <recommendedName>
        <fullName evidence="6">Pyridoxal 5'-phosphate synthase subunit PdxT</fullName>
        <ecNumber evidence="6">4.3.3.6</ecNumber>
    </recommendedName>
    <alternativeName>
        <fullName evidence="6">Pdx2</fullName>
    </alternativeName>
    <alternativeName>
        <fullName evidence="6">Pyridoxal 5'-phosphate synthase glutaminase subunit</fullName>
        <ecNumber evidence="6">3.5.1.2</ecNumber>
    </alternativeName>
</protein>
<dbReference type="PROSITE" id="PS51130">
    <property type="entry name" value="PDXT_SNO_2"/>
    <property type="match status" value="1"/>
</dbReference>
<evidence type="ECO:0000256" key="4">
    <source>
        <dbReference type="ARBA" id="ARBA00023239"/>
    </source>
</evidence>
<keyword evidence="4 6" id="KW-0456">Lyase</keyword>
<sequence length="215" mass="23034">MVAQPQAAAVASPRVGVLALQGDYDAHALALEEAGAQAVAVRLPTELFELDALVIPGGESSALLKLMARDGLFDALRDFAAKKPVFGTCAGCILLARRVVAPKQPSLGVLDVTVERNAYGRQIESAILRTPTTLGGEPIETVYIRAPRIMATGPAVEVLAMRDGSPVLVRQNHVLASTFHPELTADRRVHRLFCTMAMEYGRIDRDLTRPIDVAG</sequence>
<dbReference type="NCBIfam" id="TIGR03800">
    <property type="entry name" value="PLP_synth_Pdx2"/>
    <property type="match status" value="1"/>
</dbReference>
<dbReference type="GO" id="GO:0004359">
    <property type="term" value="F:glutaminase activity"/>
    <property type="evidence" value="ECO:0007669"/>
    <property type="project" value="UniProtKB-EC"/>
</dbReference>
<gene>
    <name evidence="6 7" type="primary">pdxT</name>
    <name evidence="7" type="ORF">SMD27_16620</name>
</gene>
<evidence type="ECO:0000313" key="7">
    <source>
        <dbReference type="EMBL" id="MDY0884470.1"/>
    </source>
</evidence>
<dbReference type="Proteomes" id="UP001279642">
    <property type="component" value="Unassembled WGS sequence"/>
</dbReference>
<dbReference type="EMBL" id="JAXCLW010000004">
    <property type="protein sequence ID" value="MDY0884470.1"/>
    <property type="molecule type" value="Genomic_DNA"/>
</dbReference>
<feature type="binding site" evidence="6">
    <location>
        <begin position="58"/>
        <end position="60"/>
    </location>
    <ligand>
        <name>L-glutamine</name>
        <dbReference type="ChEBI" id="CHEBI:58359"/>
    </ligand>
</feature>
<dbReference type="PIRSF" id="PIRSF005639">
    <property type="entry name" value="Glut_amidoT_SNO"/>
    <property type="match status" value="1"/>
</dbReference>
<dbReference type="PROSITE" id="PS01236">
    <property type="entry name" value="PDXT_SNO_1"/>
    <property type="match status" value="1"/>
</dbReference>
<dbReference type="PANTHER" id="PTHR31559:SF0">
    <property type="entry name" value="PYRIDOXAL 5'-PHOSPHATE SYNTHASE SUBUNIT SNO1-RELATED"/>
    <property type="match status" value="1"/>
</dbReference>
<comment type="catalytic activity">
    <reaction evidence="5 6">
        <text>L-glutamine + H2O = L-glutamate + NH4(+)</text>
        <dbReference type="Rhea" id="RHEA:15889"/>
        <dbReference type="ChEBI" id="CHEBI:15377"/>
        <dbReference type="ChEBI" id="CHEBI:28938"/>
        <dbReference type="ChEBI" id="CHEBI:29985"/>
        <dbReference type="ChEBI" id="CHEBI:58359"/>
        <dbReference type="EC" id="3.5.1.2"/>
    </reaction>
</comment>
<dbReference type="PROSITE" id="PS51273">
    <property type="entry name" value="GATASE_TYPE_1"/>
    <property type="match status" value="1"/>
</dbReference>
<name>A0ABU5EDP0_9PROT</name>
<accession>A0ABU5EDP0</accession>
<evidence type="ECO:0000256" key="6">
    <source>
        <dbReference type="HAMAP-Rule" id="MF_01615"/>
    </source>
</evidence>
<keyword evidence="8" id="KW-1185">Reference proteome</keyword>
<dbReference type="EC" id="4.3.3.6" evidence="6"/>
<comment type="subunit">
    <text evidence="6">In the presence of PdxS, forms a dodecamer of heterodimers. Only shows activity in the heterodimer.</text>
</comment>
<evidence type="ECO:0000256" key="1">
    <source>
        <dbReference type="ARBA" id="ARBA00008345"/>
    </source>
</evidence>
<evidence type="ECO:0000256" key="2">
    <source>
        <dbReference type="ARBA" id="ARBA00022801"/>
    </source>
</evidence>
<feature type="active site" description="Charge relay system" evidence="6">
    <location>
        <position position="182"/>
    </location>
</feature>
<dbReference type="RefSeq" id="WP_320509532.1">
    <property type="nucleotide sequence ID" value="NZ_JAXCLW010000004.1"/>
</dbReference>
<keyword evidence="2 6" id="KW-0378">Hydrolase</keyword>
<keyword evidence="3 6" id="KW-0315">Glutamine amidotransferase</keyword>
<dbReference type="Gene3D" id="3.40.50.880">
    <property type="match status" value="1"/>
</dbReference>
<dbReference type="InterPro" id="IPR021196">
    <property type="entry name" value="PdxT/SNO_CS"/>
</dbReference>
<dbReference type="PROSITE" id="PS51274">
    <property type="entry name" value="GATASE_COBBQ"/>
    <property type="match status" value="1"/>
</dbReference>
<dbReference type="PANTHER" id="PTHR31559">
    <property type="entry name" value="PYRIDOXAL 5'-PHOSPHATE SYNTHASE SUBUNIT SNO"/>
    <property type="match status" value="1"/>
</dbReference>
<dbReference type="SUPFAM" id="SSF52317">
    <property type="entry name" value="Class I glutamine amidotransferase-like"/>
    <property type="match status" value="1"/>
</dbReference>
<comment type="function">
    <text evidence="6">Catalyzes the hydrolysis of glutamine to glutamate and ammonia as part of the biosynthesis of pyridoxal 5'-phosphate. The resulting ammonia molecule is channeled to the active site of PdxS.</text>
</comment>
<dbReference type="Pfam" id="PF01174">
    <property type="entry name" value="SNO"/>
    <property type="match status" value="1"/>
</dbReference>
<feature type="active site" description="Nucleophile" evidence="6">
    <location>
        <position position="89"/>
    </location>
</feature>
<organism evidence="7 8">
    <name type="scientific">Dongia soli</name>
    <dbReference type="NCBI Taxonomy" id="600628"/>
    <lineage>
        <taxon>Bacteria</taxon>
        <taxon>Pseudomonadati</taxon>
        <taxon>Pseudomonadota</taxon>
        <taxon>Alphaproteobacteria</taxon>
        <taxon>Rhodospirillales</taxon>
        <taxon>Dongiaceae</taxon>
        <taxon>Dongia</taxon>
    </lineage>
</organism>
<dbReference type="HAMAP" id="MF_01615">
    <property type="entry name" value="PdxT"/>
    <property type="match status" value="1"/>
</dbReference>
<evidence type="ECO:0000256" key="3">
    <source>
        <dbReference type="ARBA" id="ARBA00022962"/>
    </source>
</evidence>
<evidence type="ECO:0000256" key="5">
    <source>
        <dbReference type="ARBA" id="ARBA00049534"/>
    </source>
</evidence>
<dbReference type="CDD" id="cd01749">
    <property type="entry name" value="GATase1_PB"/>
    <property type="match status" value="1"/>
</dbReference>
<dbReference type="InterPro" id="IPR029062">
    <property type="entry name" value="Class_I_gatase-like"/>
</dbReference>
<reference evidence="7 8" key="1">
    <citation type="journal article" date="2016" name="Antonie Van Leeuwenhoek">
        <title>Dongia soli sp. nov., isolated from soil from Dokdo, Korea.</title>
        <authorList>
            <person name="Kim D.U."/>
            <person name="Lee H."/>
            <person name="Kim H."/>
            <person name="Kim S.G."/>
            <person name="Ka J.O."/>
        </authorList>
    </citation>
    <scope>NUCLEOTIDE SEQUENCE [LARGE SCALE GENOMIC DNA]</scope>
    <source>
        <strain evidence="7 8">D78</strain>
    </source>
</reference>
<dbReference type="GO" id="GO:0036381">
    <property type="term" value="F:pyridoxal 5'-phosphate synthase (glutamine hydrolysing) activity"/>
    <property type="evidence" value="ECO:0007669"/>
    <property type="project" value="UniProtKB-EC"/>
</dbReference>
<comment type="caution">
    <text evidence="7">The sequence shown here is derived from an EMBL/GenBank/DDBJ whole genome shotgun (WGS) entry which is preliminary data.</text>
</comment>
<comment type="catalytic activity">
    <reaction evidence="6">
        <text>aldehydo-D-ribose 5-phosphate + D-glyceraldehyde 3-phosphate + L-glutamine = pyridoxal 5'-phosphate + L-glutamate + phosphate + 3 H2O + H(+)</text>
        <dbReference type="Rhea" id="RHEA:31507"/>
        <dbReference type="ChEBI" id="CHEBI:15377"/>
        <dbReference type="ChEBI" id="CHEBI:15378"/>
        <dbReference type="ChEBI" id="CHEBI:29985"/>
        <dbReference type="ChEBI" id="CHEBI:43474"/>
        <dbReference type="ChEBI" id="CHEBI:58273"/>
        <dbReference type="ChEBI" id="CHEBI:58359"/>
        <dbReference type="ChEBI" id="CHEBI:59776"/>
        <dbReference type="ChEBI" id="CHEBI:597326"/>
        <dbReference type="EC" id="4.3.3.6"/>
    </reaction>
</comment>
<feature type="active site" description="Charge relay system" evidence="6">
    <location>
        <position position="180"/>
    </location>
</feature>
<keyword evidence="6" id="KW-0663">Pyridoxal phosphate</keyword>
<feature type="binding site" evidence="6">
    <location>
        <begin position="144"/>
        <end position="145"/>
    </location>
    <ligand>
        <name>L-glutamine</name>
        <dbReference type="ChEBI" id="CHEBI:58359"/>
    </ligand>
</feature>
<comment type="pathway">
    <text evidence="6">Cofactor biosynthesis; pyridoxal 5'-phosphate biosynthesis.</text>
</comment>
<proteinExistence type="inferred from homology"/>